<sequence>MTALRRADLIMPDNSSVPSMLPEHSNFGYHGPHLSNSPIFRCNYPPTREDWHNIKPIFNRLYLKERKQLKHVMTELEGKYGFKSKPKTFRNRLGHWNIKRNVNYDEALQIIAIEAARKAQGKNTDFYLRGELVDMKQPHQYWRRRKLSTSDAITRYALGQYKPSTDLIVRSPSPRYNVLKPVQSEQSFEQCLFEYHYMILSLVEYDICTIGPNGIRKEGEPNHDEIWNVVHSVKRDTAMDHPNEYFLILRRFSFMLEHAIDAYEPGLWFKILDKMALIFDLNVEFGRAIHKYLGSLIETKLTWSDPRYKFFTALTQMAADRMRSAVEELRKLHWQIELNCGPNDRAFILRCHLRCYEDLSFQGIHTEPGKLLGLLQGVIGLFGHCSYESLSCLELLFTHPCSLIVVEQVKDFVNWVRDRSILTTSNQGLILAGKTLRLKEAERLLELYLSMREFETARIAMQCMHKCADYYNLTTDDLWAIWEWLHWYSSGSYITKESMECREQLTSITDHWHAEVEASRIGEDLLAHGLTGKSNTIERPLHRETVMRRGKKRKNVDAY</sequence>
<evidence type="ECO:0000313" key="1">
    <source>
        <dbReference type="EMBL" id="KAJ9660528.1"/>
    </source>
</evidence>
<accession>A0ACC3AE16</accession>
<organism evidence="1 2">
    <name type="scientific">Neophaeococcomyces mojaviensis</name>
    <dbReference type="NCBI Taxonomy" id="3383035"/>
    <lineage>
        <taxon>Eukaryota</taxon>
        <taxon>Fungi</taxon>
        <taxon>Dikarya</taxon>
        <taxon>Ascomycota</taxon>
        <taxon>Pezizomycotina</taxon>
        <taxon>Eurotiomycetes</taxon>
        <taxon>Chaetothyriomycetidae</taxon>
        <taxon>Chaetothyriales</taxon>
        <taxon>Chaetothyriales incertae sedis</taxon>
        <taxon>Neophaeococcomyces</taxon>
    </lineage>
</organism>
<name>A0ACC3AE16_9EURO</name>
<protein>
    <submittedName>
        <fullName evidence="1">Uncharacterized protein</fullName>
    </submittedName>
</protein>
<proteinExistence type="predicted"/>
<evidence type="ECO:0000313" key="2">
    <source>
        <dbReference type="Proteomes" id="UP001172386"/>
    </source>
</evidence>
<gene>
    <name evidence="1" type="ORF">H2198_002465</name>
</gene>
<dbReference type="Proteomes" id="UP001172386">
    <property type="component" value="Unassembled WGS sequence"/>
</dbReference>
<reference evidence="1" key="1">
    <citation type="submission" date="2022-10" db="EMBL/GenBank/DDBJ databases">
        <title>Culturing micro-colonial fungi from biological soil crusts in the Mojave desert and describing Neophaeococcomyces mojavensis, and introducing the new genera and species Taxawa tesnikishii.</title>
        <authorList>
            <person name="Kurbessoian T."/>
            <person name="Stajich J.E."/>
        </authorList>
    </citation>
    <scope>NUCLEOTIDE SEQUENCE</scope>
    <source>
        <strain evidence="1">JES_112</strain>
    </source>
</reference>
<dbReference type="EMBL" id="JAPDRQ010000030">
    <property type="protein sequence ID" value="KAJ9660528.1"/>
    <property type="molecule type" value="Genomic_DNA"/>
</dbReference>
<comment type="caution">
    <text evidence="1">The sequence shown here is derived from an EMBL/GenBank/DDBJ whole genome shotgun (WGS) entry which is preliminary data.</text>
</comment>
<keyword evidence="2" id="KW-1185">Reference proteome</keyword>